<dbReference type="RefSeq" id="WP_286217690.1">
    <property type="nucleotide sequence ID" value="NZ_AP027729.1"/>
</dbReference>
<accession>A0ABM8G5X9</accession>
<dbReference type="Gene3D" id="3.40.640.10">
    <property type="entry name" value="Type I PLP-dependent aspartate aminotransferase-like (Major domain)"/>
    <property type="match status" value="1"/>
</dbReference>
<name>A0ABM8G5X9_9CELL</name>
<dbReference type="InterPro" id="IPR001597">
    <property type="entry name" value="ArAA_b-elim_lyase/Thr_aldolase"/>
</dbReference>
<dbReference type="InterPro" id="IPR015421">
    <property type="entry name" value="PyrdxlP-dep_Trfase_major"/>
</dbReference>
<evidence type="ECO:0000256" key="3">
    <source>
        <dbReference type="ARBA" id="ARBA00022898"/>
    </source>
</evidence>
<evidence type="ECO:0000313" key="6">
    <source>
        <dbReference type="Proteomes" id="UP001321475"/>
    </source>
</evidence>
<dbReference type="Pfam" id="PF01212">
    <property type="entry name" value="Beta_elim_lyase"/>
    <property type="match status" value="1"/>
</dbReference>
<dbReference type="SUPFAM" id="SSF53383">
    <property type="entry name" value="PLP-dependent transferases"/>
    <property type="match status" value="1"/>
</dbReference>
<keyword evidence="6" id="KW-1185">Reference proteome</keyword>
<proteinExistence type="inferred from homology"/>
<dbReference type="EMBL" id="AP027729">
    <property type="protein sequence ID" value="BDZ43457.1"/>
    <property type="molecule type" value="Genomic_DNA"/>
</dbReference>
<dbReference type="PANTHER" id="PTHR48097">
    <property type="entry name" value="L-THREONINE ALDOLASE-RELATED"/>
    <property type="match status" value="1"/>
</dbReference>
<evidence type="ECO:0000313" key="5">
    <source>
        <dbReference type="EMBL" id="BDZ43457.1"/>
    </source>
</evidence>
<dbReference type="InterPro" id="IPR015424">
    <property type="entry name" value="PyrdxlP-dep_Trfase"/>
</dbReference>
<evidence type="ECO:0000256" key="2">
    <source>
        <dbReference type="ARBA" id="ARBA00006966"/>
    </source>
</evidence>
<reference evidence="6" key="1">
    <citation type="journal article" date="2019" name="Int. J. Syst. Evol. Microbiol.">
        <title>The Global Catalogue of Microorganisms (GCM) 10K type strain sequencing project: providing services to taxonomists for standard genome sequencing and annotation.</title>
        <authorList>
            <consortium name="The Broad Institute Genomics Platform"/>
            <consortium name="The Broad Institute Genome Sequencing Center for Infectious Disease"/>
            <person name="Wu L."/>
            <person name="Ma J."/>
        </authorList>
    </citation>
    <scope>NUCLEOTIDE SEQUENCE [LARGE SCALE GENOMIC DNA]</scope>
    <source>
        <strain evidence="6">NBRC 108565</strain>
    </source>
</reference>
<gene>
    <name evidence="5" type="ORF">GCM10025865_27560</name>
</gene>
<evidence type="ECO:0000256" key="1">
    <source>
        <dbReference type="ARBA" id="ARBA00001933"/>
    </source>
</evidence>
<dbReference type="Gene3D" id="3.90.1150.10">
    <property type="entry name" value="Aspartate Aminotransferase, domain 1"/>
    <property type="match status" value="1"/>
</dbReference>
<dbReference type="PANTHER" id="PTHR48097:SF9">
    <property type="entry name" value="L-THREONINE ALDOLASE"/>
    <property type="match status" value="1"/>
</dbReference>
<dbReference type="Proteomes" id="UP001321475">
    <property type="component" value="Chromosome"/>
</dbReference>
<organism evidence="5 6">
    <name type="scientific">Paraoerskovia sediminicola</name>
    <dbReference type="NCBI Taxonomy" id="1138587"/>
    <lineage>
        <taxon>Bacteria</taxon>
        <taxon>Bacillati</taxon>
        <taxon>Actinomycetota</taxon>
        <taxon>Actinomycetes</taxon>
        <taxon>Micrococcales</taxon>
        <taxon>Cellulomonadaceae</taxon>
        <taxon>Paraoerskovia</taxon>
    </lineage>
</organism>
<sequence>MPGTSESSELTDQLRRALASAPSTISWTRPASPADAFAALADAARDLGVDAFDQYGEGGAVAMLEEEVAQVLGTPGAAYFPSGVMAQQIALRIWADRSGSRRVAMPDLSHLLVHEEDGPRILQDLRIEHLTTGPVTPTAAHVDALPGRLAAVLVELPLRDAGCAVPSFEDLAAISAACRERGIRLHLDGARLWEAQPALGRPLAEIVALADTVYVSLYKGLGGQAGSVLVGPADVLAEARVWRRRAGGTIFRQTAEAVSGLVGLRERLPLMPDVVAWAGRLAAALPAGITVQPEVPRTNTFLLHAAGDAEDANRRSLALATGRGIALTSPWRAGTEPGRTTAEVVVGDGALGLDPEEAAALVAQVAGV</sequence>
<keyword evidence="3" id="KW-0663">Pyridoxal phosphate</keyword>
<protein>
    <submittedName>
        <fullName evidence="5">Threonine aldolase</fullName>
    </submittedName>
</protein>
<dbReference type="InterPro" id="IPR015422">
    <property type="entry name" value="PyrdxlP-dep_Trfase_small"/>
</dbReference>
<comment type="cofactor">
    <cofactor evidence="1">
        <name>pyridoxal 5'-phosphate</name>
        <dbReference type="ChEBI" id="CHEBI:597326"/>
    </cofactor>
</comment>
<evidence type="ECO:0000259" key="4">
    <source>
        <dbReference type="Pfam" id="PF01212"/>
    </source>
</evidence>
<feature type="domain" description="Aromatic amino acid beta-eliminating lyase/threonine aldolase" evidence="4">
    <location>
        <begin position="53"/>
        <end position="305"/>
    </location>
</feature>
<comment type="similarity">
    <text evidence="2">Belongs to the threonine aldolase family.</text>
</comment>